<sequence length="166" mass="18156">MDDKVELIYKVLIALSAGVFGVAIAITAQHIKLIGMPRALILLALSVQVILSLGVFLGVMIGFRSGFLPEVIPNDDWSALTAAYLLSSIPHIAVATGITIYNKEINKWLKERYGDNTTLPSMEGALNKDVKKAYDESVKVEDLAPKEPEIKICETCGQEVCEHKND</sequence>
<feature type="transmembrane region" description="Helical" evidence="1">
    <location>
        <begin position="40"/>
        <end position="63"/>
    </location>
</feature>
<dbReference type="Proteomes" id="UP000323707">
    <property type="component" value="Unassembled WGS sequence"/>
</dbReference>
<reference evidence="2 3" key="1">
    <citation type="submission" date="2019-09" db="EMBL/GenBank/DDBJ databases">
        <title>Draft genome sequence of various Type strains from the CCUG.</title>
        <authorList>
            <person name="Pineiro-Iglesias B."/>
            <person name="Tunovic T."/>
            <person name="Unosson C."/>
            <person name="Inganas E."/>
            <person name="Ohlen M."/>
            <person name="Cardew S."/>
            <person name="Jensie-Markopoulos S."/>
            <person name="Salva-Serra F."/>
            <person name="Jaen-Luchoro D."/>
            <person name="Karlsson R."/>
            <person name="Svensson-Stadler L."/>
            <person name="Chun J."/>
            <person name="Moore E."/>
        </authorList>
    </citation>
    <scope>NUCLEOTIDE SEQUENCE [LARGE SCALE GENOMIC DNA]</scope>
    <source>
        <strain evidence="2 3">CCUG 32756T</strain>
    </source>
</reference>
<evidence type="ECO:0000313" key="2">
    <source>
        <dbReference type="EMBL" id="KAA8711147.1"/>
    </source>
</evidence>
<comment type="caution">
    <text evidence="2">The sequence shown here is derived from an EMBL/GenBank/DDBJ whole genome shotgun (WGS) entry which is preliminary data.</text>
</comment>
<dbReference type="RefSeq" id="WP_150336719.1">
    <property type="nucleotide sequence ID" value="NZ_JAERIX010000025.1"/>
</dbReference>
<accession>A0A5M9QSV9</accession>
<evidence type="ECO:0000256" key="1">
    <source>
        <dbReference type="SAM" id="Phobius"/>
    </source>
</evidence>
<proteinExistence type="predicted"/>
<dbReference type="EMBL" id="VXKE01000004">
    <property type="protein sequence ID" value="KAA8711147.1"/>
    <property type="molecule type" value="Genomic_DNA"/>
</dbReference>
<evidence type="ECO:0000313" key="3">
    <source>
        <dbReference type="Proteomes" id="UP000323707"/>
    </source>
</evidence>
<feature type="transmembrane region" description="Helical" evidence="1">
    <location>
        <begin position="83"/>
        <end position="102"/>
    </location>
</feature>
<name>A0A5M9QSV9_9HELI</name>
<protein>
    <submittedName>
        <fullName evidence="2">Uncharacterized protein</fullName>
    </submittedName>
</protein>
<keyword evidence="1" id="KW-0472">Membrane</keyword>
<keyword evidence="1" id="KW-1133">Transmembrane helix</keyword>
<dbReference type="AlphaFoldDB" id="A0A5M9QSV9"/>
<organism evidence="2 3">
    <name type="scientific">Helicobacter canis</name>
    <dbReference type="NCBI Taxonomy" id="29419"/>
    <lineage>
        <taxon>Bacteria</taxon>
        <taxon>Pseudomonadati</taxon>
        <taxon>Campylobacterota</taxon>
        <taxon>Epsilonproteobacteria</taxon>
        <taxon>Campylobacterales</taxon>
        <taxon>Helicobacteraceae</taxon>
        <taxon>Helicobacter</taxon>
    </lineage>
</organism>
<feature type="transmembrane region" description="Helical" evidence="1">
    <location>
        <begin position="7"/>
        <end position="28"/>
    </location>
</feature>
<gene>
    <name evidence="2" type="ORF">F4V45_01310</name>
</gene>
<keyword evidence="1" id="KW-0812">Transmembrane</keyword>